<evidence type="ECO:0000313" key="2">
    <source>
        <dbReference type="EMBL" id="SOH93602.1"/>
    </source>
</evidence>
<dbReference type="OrthoDB" id="7868372at2"/>
<dbReference type="SMART" id="SM00935">
    <property type="entry name" value="OmpH"/>
    <property type="match status" value="1"/>
</dbReference>
<dbReference type="Pfam" id="PF03938">
    <property type="entry name" value="OmpH"/>
    <property type="match status" value="1"/>
</dbReference>
<dbReference type="SUPFAM" id="SSF111384">
    <property type="entry name" value="OmpH-like"/>
    <property type="match status" value="1"/>
</dbReference>
<dbReference type="Proteomes" id="UP000220034">
    <property type="component" value="Unassembled WGS sequence"/>
</dbReference>
<keyword evidence="1" id="KW-0732">Signal</keyword>
<organism evidence="2 3">
    <name type="scientific">Pontivivens marinum</name>
    <dbReference type="NCBI Taxonomy" id="1690039"/>
    <lineage>
        <taxon>Bacteria</taxon>
        <taxon>Pseudomonadati</taxon>
        <taxon>Pseudomonadota</taxon>
        <taxon>Alphaproteobacteria</taxon>
        <taxon>Rhodobacterales</taxon>
        <taxon>Paracoccaceae</taxon>
        <taxon>Pontivivens</taxon>
    </lineage>
</organism>
<sequence length="179" mass="20038">MRALVLALMLMLPSGIAFAQEQLRQAPAILLVDPRVILEDSVLGQQIVEGNRADRAALQAEADAVSEAFEDEEQQLAARRSLLTRDAFAVLATDFDRRVREARAQQDQRAQELIAQIEAREREFSEQLTPIYAEILNEVGGAAVIDLRNVILANARLDISQEVIRRLDLRLLDPEQSPE</sequence>
<evidence type="ECO:0000256" key="1">
    <source>
        <dbReference type="SAM" id="SignalP"/>
    </source>
</evidence>
<evidence type="ECO:0000313" key="3">
    <source>
        <dbReference type="Proteomes" id="UP000220034"/>
    </source>
</evidence>
<feature type="chain" id="PRO_5012135182" evidence="1">
    <location>
        <begin position="20"/>
        <end position="179"/>
    </location>
</feature>
<dbReference type="InterPro" id="IPR005632">
    <property type="entry name" value="Chaperone_Skp"/>
</dbReference>
<gene>
    <name evidence="2" type="ORF">SAMN06273572_102279</name>
</gene>
<dbReference type="EMBL" id="OCTN01000002">
    <property type="protein sequence ID" value="SOH93602.1"/>
    <property type="molecule type" value="Genomic_DNA"/>
</dbReference>
<dbReference type="GO" id="GO:0051082">
    <property type="term" value="F:unfolded protein binding"/>
    <property type="evidence" value="ECO:0007669"/>
    <property type="project" value="InterPro"/>
</dbReference>
<feature type="signal peptide" evidence="1">
    <location>
        <begin position="1"/>
        <end position="19"/>
    </location>
</feature>
<dbReference type="InterPro" id="IPR024930">
    <property type="entry name" value="Skp_dom_sf"/>
</dbReference>
<name>A0A2C9CQS1_9RHOB</name>
<keyword evidence="3" id="KW-1185">Reference proteome</keyword>
<proteinExistence type="predicted"/>
<dbReference type="Gene3D" id="3.30.910.20">
    <property type="entry name" value="Skp domain"/>
    <property type="match status" value="1"/>
</dbReference>
<protein>
    <submittedName>
        <fullName evidence="2">Chaperone for outer membrane proteins, Skp family</fullName>
    </submittedName>
</protein>
<dbReference type="AlphaFoldDB" id="A0A2C9CQS1"/>
<reference evidence="3" key="1">
    <citation type="submission" date="2017-09" db="EMBL/GenBank/DDBJ databases">
        <authorList>
            <person name="Varghese N."/>
            <person name="Submissions S."/>
        </authorList>
    </citation>
    <scope>NUCLEOTIDE SEQUENCE [LARGE SCALE GENOMIC DNA]</scope>
    <source>
        <strain evidence="3">C7</strain>
    </source>
</reference>
<accession>A0A2C9CQS1</accession>